<keyword evidence="5" id="KW-1185">Reference proteome</keyword>
<accession>A0AAV7JSB0</accession>
<evidence type="ECO:0000313" key="4">
    <source>
        <dbReference type="EMBL" id="KAI6651768.1"/>
    </source>
</evidence>
<sequence>MWLVQIFLFSIILLFITKESNVQSVDTTDLDPYLHYINMTILYHADQILELFRSDNVNLPRFGQVLASCYLNISSEDVDYTHYLTDELVIVELHDLNISLFLISYAIFQFSHQGDEGDTIVNFVFYISQNSTLINATFAIDVFSRNCNLTDWKDHVTSDTISASASFSLFQLIVSASTIPQIASTTMEYISSTIVSIMSTSMSTLLSIESSIEISSTKPSSRSTLVDSVMSTASVPVTSIVPSSSSTRSLLTDSASQEVTSIIESQSLTASSVISRTILPSFTSSISIQSTIQPISSTVTIPESSSIQVLNMSSQVIVSSYLVPQQSSSAVFSTSNTPSISSTATQSVQPISTTIIPSQSTLTSILSTSQIFTQLQPTQYYLVVTFRYSPIGSDTFGINSTFIALAARFLNTMISNVVYLEYTLYFSFRIGSFAFNVIKNEFLQFSTGAIAATRIVFYITNNTAPLLAADIKRVLDVYSIEEWSDSTGLEMFSVIISLYGRKSTSFLPSSSQTTSSTSPVVNSSSLDIIQISSSVLLMTSYIISTTFRTTIPISSVSSTLVILPSLSTRIASATAPISTQSFSSSRIPTSSSMASVFNTSSSISQIFNTSRIPTTSSSIGQIFNTSRIATSSSSRVPIFNTSRIPTTSSIGQIFNTSRIPTTTSSINQIFNTSRIPTTTSSIGQIFNASRIPTTTSSIDQIFNTSRIPTTTSSINQIFNTSRIPTTTSSIGQIFNASRIPTTSSIGQIFNTSRIPTTTSSIDQIFNTSRIPTTTSSIGQIFNTSRIPTSSSSRVPIINTSSSISQTFNTSRISSTSSINQIFNTSRIPVGSSSMVPIFNTTSSIRQIFNTSRIPTTSSSMVQIFNISRIPTSSSRGPVFNNSSSIRQTFNTSRVPTSSSMVQISNTNRIPTTSSMAQIFNTSSIPISSSVSQISNTSMVPISSSMVQIFNTSSIPISSSISQISNTSMVPISSSMVQISNTSSIPVSSSISQISNSSTVPINSSMVQIFNTSTIPISSSMAEIFNTSSIPISSSISQISNTSMVPISSSMVQISNTSSIPISSSMAEIFNTSSIPISSSISQISNTSMVPISSSMAQIFNNSSIPISSSIERNISRSVDPSPIISSTFLSSISPSVTLPSSITVSPSLTPTTPPNYVTLPEFNPGIGYLLLLTLNANISNANLSEEFYVTTELQLINLYTLGIDADNSRRKRHVFNTTSRISCGIIQHLTVINHNQLKIVFFMSKEEDNSPLTFLTANTSLTTFKQLQNSDYEAILGYEFVSIAIYLGPVPSTSSVALVVGSILGCCILILIVFMIILCLYHCLHSNYIRVDRWSTKKSISYSNQDVYTNSVIKEEDELLFTDKFSEGTQTLARDFLFEIDELTKDRADYAFTLRTEPNLFSHFKTEETLTLMRGDLLQSADESDKNSQSLQGLRSVIEEERKLAKQAEDSLLQVMATNRKHMSNILEENGRSDRTAEERASAAYERSKKELGIATGVVTPSNSFESSQNSSRAHSRPKSGRSSKVVPSSDPPNMTISADTLTPKILDWTTDKHTVSSQSLSKPVHLTRYRNVRQPNIMQVSPRKGSRPSHPPPAYAPTPDTLNERQHITSHKSTPIRLVGTDGKPVQIQSSNADGVATTNTVNVLPPSNPFYSITKGNTPL</sequence>
<protein>
    <submittedName>
        <fullName evidence="4">Proline-rich extensin-like protein EPR1</fullName>
    </submittedName>
</protein>
<gene>
    <name evidence="4" type="ORF">LOD99_5015</name>
</gene>
<feature type="compositionally biased region" description="Polar residues" evidence="1">
    <location>
        <begin position="1523"/>
        <end position="1539"/>
    </location>
</feature>
<evidence type="ECO:0000256" key="2">
    <source>
        <dbReference type="SAM" id="Phobius"/>
    </source>
</evidence>
<evidence type="ECO:0000256" key="1">
    <source>
        <dbReference type="SAM" id="MobiDB-lite"/>
    </source>
</evidence>
<keyword evidence="2" id="KW-0472">Membrane</keyword>
<feature type="signal peptide" evidence="3">
    <location>
        <begin position="1"/>
        <end position="24"/>
    </location>
</feature>
<evidence type="ECO:0000256" key="3">
    <source>
        <dbReference type="SAM" id="SignalP"/>
    </source>
</evidence>
<comment type="caution">
    <text evidence="4">The sequence shown here is derived from an EMBL/GenBank/DDBJ whole genome shotgun (WGS) entry which is preliminary data.</text>
</comment>
<keyword evidence="2" id="KW-1133">Transmembrane helix</keyword>
<organism evidence="4 5">
    <name type="scientific">Oopsacas minuta</name>
    <dbReference type="NCBI Taxonomy" id="111878"/>
    <lineage>
        <taxon>Eukaryota</taxon>
        <taxon>Metazoa</taxon>
        <taxon>Porifera</taxon>
        <taxon>Hexactinellida</taxon>
        <taxon>Hexasterophora</taxon>
        <taxon>Lyssacinosida</taxon>
        <taxon>Leucopsacidae</taxon>
        <taxon>Oopsacas</taxon>
    </lineage>
</organism>
<keyword evidence="2" id="KW-0812">Transmembrane</keyword>
<evidence type="ECO:0000313" key="5">
    <source>
        <dbReference type="Proteomes" id="UP001165289"/>
    </source>
</evidence>
<feature type="transmembrane region" description="Helical" evidence="2">
    <location>
        <begin position="1296"/>
        <end position="1324"/>
    </location>
</feature>
<feature type="chain" id="PRO_5043865882" evidence="3">
    <location>
        <begin position="25"/>
        <end position="1662"/>
    </location>
</feature>
<reference evidence="4 5" key="1">
    <citation type="journal article" date="2023" name="BMC Biol.">
        <title>The compact genome of the sponge Oopsacas minuta (Hexactinellida) is lacking key metazoan core genes.</title>
        <authorList>
            <person name="Santini S."/>
            <person name="Schenkelaars Q."/>
            <person name="Jourda C."/>
            <person name="Duchesne M."/>
            <person name="Belahbib H."/>
            <person name="Rocher C."/>
            <person name="Selva M."/>
            <person name="Riesgo A."/>
            <person name="Vervoort M."/>
            <person name="Leys S.P."/>
            <person name="Kodjabachian L."/>
            <person name="Le Bivic A."/>
            <person name="Borchiellini C."/>
            <person name="Claverie J.M."/>
            <person name="Renard E."/>
        </authorList>
    </citation>
    <scope>NUCLEOTIDE SEQUENCE [LARGE SCALE GENOMIC DNA]</scope>
    <source>
        <strain evidence="4">SPO-2</strain>
    </source>
</reference>
<dbReference type="EMBL" id="JAKMXF010000302">
    <property type="protein sequence ID" value="KAI6651768.1"/>
    <property type="molecule type" value="Genomic_DNA"/>
</dbReference>
<keyword evidence="3" id="KW-0732">Signal</keyword>
<name>A0AAV7JSB0_9METZ</name>
<feature type="compositionally biased region" description="Basic and acidic residues" evidence="1">
    <location>
        <begin position="1469"/>
        <end position="1492"/>
    </location>
</feature>
<feature type="compositionally biased region" description="Low complexity" evidence="1">
    <location>
        <begin position="1502"/>
        <end position="1512"/>
    </location>
</feature>
<feature type="region of interest" description="Disordered" evidence="1">
    <location>
        <begin position="1463"/>
        <end position="1539"/>
    </location>
</feature>
<dbReference type="Proteomes" id="UP001165289">
    <property type="component" value="Unassembled WGS sequence"/>
</dbReference>
<proteinExistence type="predicted"/>